<name>A0ABS7WYP0_9GAMM</name>
<dbReference type="Proteomes" id="UP001319883">
    <property type="component" value="Unassembled WGS sequence"/>
</dbReference>
<evidence type="ECO:0000313" key="2">
    <source>
        <dbReference type="EMBL" id="MBZ9567753.1"/>
    </source>
</evidence>
<keyword evidence="1" id="KW-0472">Membrane</keyword>
<evidence type="ECO:0000256" key="1">
    <source>
        <dbReference type="SAM" id="Phobius"/>
    </source>
</evidence>
<feature type="transmembrane region" description="Helical" evidence="1">
    <location>
        <begin position="20"/>
        <end position="42"/>
    </location>
</feature>
<sequence length="73" mass="8310">MGNPVESVVDGFNAITDKVIDLTMIFITQTMLFPLGFLYLLYRLGSQLFGRDRVTGWLDRCRLPYGKTHNPGE</sequence>
<keyword evidence="1" id="KW-1133">Transmembrane helix</keyword>
<reference evidence="2 3" key="1">
    <citation type="submission" date="2021-05" db="EMBL/GenBank/DDBJ databases">
        <title>Petroleum and Energy Research Collection (APPE): ex situ preservation of microbial diversity associated with the oil industry and exploitation of its biotechnological potential.</title>
        <authorList>
            <person name="Paixao C.T.M."/>
            <person name="Gomes M.B."/>
            <person name="Oliveira V.M."/>
        </authorList>
    </citation>
    <scope>NUCLEOTIDE SEQUENCE [LARGE SCALE GENOMIC DNA]</scope>
    <source>
        <strain evidence="2 3">LIT2</strain>
    </source>
</reference>
<gene>
    <name evidence="2" type="ORF">KGQ91_08680</name>
</gene>
<keyword evidence="3" id="KW-1185">Reference proteome</keyword>
<comment type="caution">
    <text evidence="2">The sequence shown here is derived from an EMBL/GenBank/DDBJ whole genome shotgun (WGS) entry which is preliminary data.</text>
</comment>
<protein>
    <submittedName>
        <fullName evidence="2">Uncharacterized protein</fullName>
    </submittedName>
</protein>
<dbReference type="EMBL" id="JAGXFD010000001">
    <property type="protein sequence ID" value="MBZ9567753.1"/>
    <property type="molecule type" value="Genomic_DNA"/>
</dbReference>
<evidence type="ECO:0000313" key="3">
    <source>
        <dbReference type="Proteomes" id="UP001319883"/>
    </source>
</evidence>
<organism evidence="2 3">
    <name type="scientific">Modicisalibacter tunisiensis</name>
    <dbReference type="NCBI Taxonomy" id="390637"/>
    <lineage>
        <taxon>Bacteria</taxon>
        <taxon>Pseudomonadati</taxon>
        <taxon>Pseudomonadota</taxon>
        <taxon>Gammaproteobacteria</taxon>
        <taxon>Oceanospirillales</taxon>
        <taxon>Halomonadaceae</taxon>
        <taxon>Modicisalibacter</taxon>
    </lineage>
</organism>
<proteinExistence type="predicted"/>
<keyword evidence="1" id="KW-0812">Transmembrane</keyword>
<dbReference type="RefSeq" id="WP_224420785.1">
    <property type="nucleotide sequence ID" value="NZ_JAGXFD010000001.1"/>
</dbReference>
<accession>A0ABS7WYP0</accession>